<dbReference type="EMBL" id="BHZD01000001">
    <property type="protein sequence ID" value="GCD43541.1"/>
    <property type="molecule type" value="Genomic_DNA"/>
</dbReference>
<evidence type="ECO:0000313" key="2">
    <source>
        <dbReference type="Proteomes" id="UP000286746"/>
    </source>
</evidence>
<keyword evidence="2" id="KW-1185">Reference proteome</keyword>
<proteinExistence type="predicted"/>
<protein>
    <submittedName>
        <fullName evidence="1">Uncharacterized protein</fullName>
    </submittedName>
</protein>
<accession>A0A401W2K8</accession>
<reference evidence="1 2" key="1">
    <citation type="submission" date="2018-11" db="EMBL/GenBank/DDBJ databases">
        <title>Whole genome sequence of Streptomyces paromomycinus NBRC 15454(T).</title>
        <authorList>
            <person name="Komaki H."/>
            <person name="Tamura T."/>
        </authorList>
    </citation>
    <scope>NUCLEOTIDE SEQUENCE [LARGE SCALE GENOMIC DNA]</scope>
    <source>
        <strain evidence="1 2">NBRC 15454</strain>
    </source>
</reference>
<organism evidence="1 2">
    <name type="scientific">Streptomyces paromomycinus</name>
    <name type="common">Streptomyces rimosus subsp. paromomycinus</name>
    <dbReference type="NCBI Taxonomy" id="92743"/>
    <lineage>
        <taxon>Bacteria</taxon>
        <taxon>Bacillati</taxon>
        <taxon>Actinomycetota</taxon>
        <taxon>Actinomycetes</taxon>
        <taxon>Kitasatosporales</taxon>
        <taxon>Streptomycetaceae</taxon>
        <taxon>Streptomyces</taxon>
    </lineage>
</organism>
<dbReference type="AlphaFoldDB" id="A0A401W2K8"/>
<dbReference type="Proteomes" id="UP000286746">
    <property type="component" value="Unassembled WGS sequence"/>
</dbReference>
<comment type="caution">
    <text evidence="1">The sequence shown here is derived from an EMBL/GenBank/DDBJ whole genome shotgun (WGS) entry which is preliminary data.</text>
</comment>
<sequence>MSAHSSTANAAAVAAGWLPTRRPVRVAPAQVRTLQPPTRVRTREVPATHSLADRFRAAVQRRWHEAQRAAAMQVPAGTVKRGRA</sequence>
<dbReference type="RefSeq" id="WP_125054646.1">
    <property type="nucleotide sequence ID" value="NZ_BHZD01000001.1"/>
</dbReference>
<gene>
    <name evidence="1" type="ORF">GKJPGBOP_03222</name>
</gene>
<name>A0A401W2K8_STREY</name>
<evidence type="ECO:0000313" key="1">
    <source>
        <dbReference type="EMBL" id="GCD43541.1"/>
    </source>
</evidence>